<sequence length="49" mass="5748">MGSGISAAWWLTINSILIFLILPGGFFMFRAFLRRMKREEGLDQKENRE</sequence>
<feature type="transmembrane region" description="Helical" evidence="1">
    <location>
        <begin position="6"/>
        <end position="29"/>
    </location>
</feature>
<keyword evidence="1" id="KW-0472">Membrane</keyword>
<accession>A0ABV9Q2V1</accession>
<name>A0ABV9Q2V1_9BACL</name>
<keyword evidence="1" id="KW-1133">Transmembrane helix</keyword>
<protein>
    <submittedName>
        <fullName evidence="2">Uncharacterized protein</fullName>
    </submittedName>
</protein>
<dbReference type="EMBL" id="JBHSHC010000106">
    <property type="protein sequence ID" value="MFC4768490.1"/>
    <property type="molecule type" value="Genomic_DNA"/>
</dbReference>
<dbReference type="RefSeq" id="WP_380026442.1">
    <property type="nucleotide sequence ID" value="NZ_JBHSHC010000106.1"/>
</dbReference>
<dbReference type="Proteomes" id="UP001596002">
    <property type="component" value="Unassembled WGS sequence"/>
</dbReference>
<evidence type="ECO:0000256" key="1">
    <source>
        <dbReference type="SAM" id="Phobius"/>
    </source>
</evidence>
<organism evidence="2 3">
    <name type="scientific">Effusibacillus consociatus</name>
    <dbReference type="NCBI Taxonomy" id="1117041"/>
    <lineage>
        <taxon>Bacteria</taxon>
        <taxon>Bacillati</taxon>
        <taxon>Bacillota</taxon>
        <taxon>Bacilli</taxon>
        <taxon>Bacillales</taxon>
        <taxon>Alicyclobacillaceae</taxon>
        <taxon>Effusibacillus</taxon>
    </lineage>
</organism>
<proteinExistence type="predicted"/>
<reference evidence="3" key="1">
    <citation type="journal article" date="2019" name="Int. J. Syst. Evol. Microbiol.">
        <title>The Global Catalogue of Microorganisms (GCM) 10K type strain sequencing project: providing services to taxonomists for standard genome sequencing and annotation.</title>
        <authorList>
            <consortium name="The Broad Institute Genomics Platform"/>
            <consortium name="The Broad Institute Genome Sequencing Center for Infectious Disease"/>
            <person name="Wu L."/>
            <person name="Ma J."/>
        </authorList>
    </citation>
    <scope>NUCLEOTIDE SEQUENCE [LARGE SCALE GENOMIC DNA]</scope>
    <source>
        <strain evidence="3">WYCCWR 12678</strain>
    </source>
</reference>
<evidence type="ECO:0000313" key="2">
    <source>
        <dbReference type="EMBL" id="MFC4768490.1"/>
    </source>
</evidence>
<comment type="caution">
    <text evidence="2">The sequence shown here is derived from an EMBL/GenBank/DDBJ whole genome shotgun (WGS) entry which is preliminary data.</text>
</comment>
<gene>
    <name evidence="2" type="ORF">ACFO8Q_14170</name>
</gene>
<keyword evidence="1" id="KW-0812">Transmembrane</keyword>
<evidence type="ECO:0000313" key="3">
    <source>
        <dbReference type="Proteomes" id="UP001596002"/>
    </source>
</evidence>
<keyword evidence="3" id="KW-1185">Reference proteome</keyword>